<proteinExistence type="predicted"/>
<reference evidence="3 4" key="1">
    <citation type="submission" date="2019-04" db="EMBL/GenBank/DDBJ databases">
        <title>Three New Species of Nocardioides, Nocardioides euryhalodurans sp. nov., Nocardioides seonyuensis sp. nov. and Nocardioides eburneoflavus sp. nov. Isolated from Soil.</title>
        <authorList>
            <person name="Roh S.G."/>
            <person name="Lee C."/>
            <person name="Kim M.-K."/>
            <person name="Kim S.B."/>
        </authorList>
    </citation>
    <scope>NUCLEOTIDE SEQUENCE [LARGE SCALE GENOMIC DNA]</scope>
    <source>
        <strain evidence="3 4">MMS17-SY213</strain>
    </source>
</reference>
<evidence type="ECO:0000313" key="3">
    <source>
        <dbReference type="EMBL" id="TGN66158.1"/>
    </source>
</evidence>
<keyword evidence="4" id="KW-1185">Reference proteome</keyword>
<name>A0A4Z1CIC7_9ACTN</name>
<feature type="region of interest" description="Disordered" evidence="1">
    <location>
        <begin position="1"/>
        <end position="73"/>
    </location>
</feature>
<dbReference type="EMBL" id="SRRO01000001">
    <property type="protein sequence ID" value="TGN66158.1"/>
    <property type="molecule type" value="Genomic_DNA"/>
</dbReference>
<feature type="compositionally biased region" description="Low complexity" evidence="1">
    <location>
        <begin position="21"/>
        <end position="40"/>
    </location>
</feature>
<feature type="transmembrane region" description="Helical" evidence="2">
    <location>
        <begin position="78"/>
        <end position="97"/>
    </location>
</feature>
<gene>
    <name evidence="3" type="ORF">EXE59_21035</name>
</gene>
<comment type="caution">
    <text evidence="3">The sequence shown here is derived from an EMBL/GenBank/DDBJ whole genome shotgun (WGS) entry which is preliminary data.</text>
</comment>
<keyword evidence="2" id="KW-1133">Transmembrane helix</keyword>
<dbReference type="Proteomes" id="UP000297496">
    <property type="component" value="Unassembled WGS sequence"/>
</dbReference>
<protein>
    <submittedName>
        <fullName evidence="3">Uncharacterized protein</fullName>
    </submittedName>
</protein>
<organism evidence="3 4">
    <name type="scientific">Nocardioides eburneiflavus</name>
    <dbReference type="NCBI Taxonomy" id="2518372"/>
    <lineage>
        <taxon>Bacteria</taxon>
        <taxon>Bacillati</taxon>
        <taxon>Actinomycetota</taxon>
        <taxon>Actinomycetes</taxon>
        <taxon>Propionibacteriales</taxon>
        <taxon>Nocardioidaceae</taxon>
        <taxon>Nocardioides</taxon>
    </lineage>
</organism>
<feature type="region of interest" description="Disordered" evidence="1">
    <location>
        <begin position="252"/>
        <end position="274"/>
    </location>
</feature>
<dbReference type="RefSeq" id="WP_135840643.1">
    <property type="nucleotide sequence ID" value="NZ_SRRO01000001.1"/>
</dbReference>
<accession>A0A4Z1CIC7</accession>
<feature type="compositionally biased region" description="Pro residues" evidence="1">
    <location>
        <begin position="41"/>
        <end position="51"/>
    </location>
</feature>
<dbReference type="OrthoDB" id="3788980at2"/>
<feature type="compositionally biased region" description="Pro residues" evidence="1">
    <location>
        <begin position="59"/>
        <end position="69"/>
    </location>
</feature>
<keyword evidence="2" id="KW-0472">Membrane</keyword>
<evidence type="ECO:0000256" key="2">
    <source>
        <dbReference type="SAM" id="Phobius"/>
    </source>
</evidence>
<dbReference type="AlphaFoldDB" id="A0A4Z1CIC7"/>
<keyword evidence="2" id="KW-0812">Transmembrane</keyword>
<evidence type="ECO:0000313" key="4">
    <source>
        <dbReference type="Proteomes" id="UP000297496"/>
    </source>
</evidence>
<sequence length="291" mass="30527">MSPKKPYQRRLPTVLPPVQLPTPRVAPELESLPPEADLLPEPAPPLAPPVAAPREPKPKPMPKPGPEPAGPRERRDKVVLIAVAWLVGIGVLAYALLAGLRDDPADPGAGGPADPPRALAPAEAYVDTRVLPAGDLVVRQWIRAREPLTALGLELPDLPGADDVSADQVEVVADGVVAAGPDRVTAAGATYTFEESTTVLVAYRLEGVVQVSDSVAGRALALATALDTAYAPKVERETRVVHGPEVLSLACSSQSDESPEPCGRDSGDGQWQVDLSGDRVDDRVLAQLNLG</sequence>
<evidence type="ECO:0000256" key="1">
    <source>
        <dbReference type="SAM" id="MobiDB-lite"/>
    </source>
</evidence>